<dbReference type="InterPro" id="IPR025354">
    <property type="entry name" value="DUF4258"/>
</dbReference>
<dbReference type="Proteomes" id="UP001223520">
    <property type="component" value="Chromosome"/>
</dbReference>
<gene>
    <name evidence="1" type="ORF">QI031_19190</name>
</gene>
<keyword evidence="2" id="KW-1185">Reference proteome</keyword>
<protein>
    <submittedName>
        <fullName evidence="1">DUF4258 domain-containing protein</fullName>
    </submittedName>
</protein>
<sequence>MSLLIEKIRQKICDEQFESSKHAVDQLILRQVKVQEIREAIANGQVIEDYPNDKYSPSCLISGLTQNQRPIHIQCSYPDRPLIKIITLYEPDPRQWNDDFTKRRNNDDES</sequence>
<organism evidence="1 2">
    <name type="scientific">Halotia branconii CENA392</name>
    <dbReference type="NCBI Taxonomy" id="1539056"/>
    <lineage>
        <taxon>Bacteria</taxon>
        <taxon>Bacillati</taxon>
        <taxon>Cyanobacteriota</taxon>
        <taxon>Cyanophyceae</taxon>
        <taxon>Nostocales</taxon>
        <taxon>Nodulariaceae</taxon>
        <taxon>Halotia</taxon>
    </lineage>
</organism>
<dbReference type="AlphaFoldDB" id="A0AAJ6P7S0"/>
<accession>A0AAJ6P7S0</accession>
<evidence type="ECO:0000313" key="2">
    <source>
        <dbReference type="Proteomes" id="UP001223520"/>
    </source>
</evidence>
<reference evidence="1 2" key="1">
    <citation type="journal article" date="2023" name="Limnol Oceanogr Lett">
        <title>Environmental adaptations by the intertidal Antarctic cyanobacterium Halotia branconii CENA392 as revealed using long-read genome sequencing.</title>
        <authorList>
            <person name="Dextro R.B."/>
            <person name="Delbaje E."/>
            <person name="Freitas P.N.N."/>
            <person name="Geraldes V."/>
            <person name="Pinto E."/>
            <person name="Long P.F."/>
            <person name="Fiore M.F."/>
        </authorList>
    </citation>
    <scope>NUCLEOTIDE SEQUENCE [LARGE SCALE GENOMIC DNA]</scope>
    <source>
        <strain evidence="1 2">CENA392</strain>
    </source>
</reference>
<name>A0AAJ6P7S0_9CYAN</name>
<dbReference type="RefSeq" id="WP_281481250.1">
    <property type="nucleotide sequence ID" value="NZ_CP124543.1"/>
</dbReference>
<proteinExistence type="predicted"/>
<dbReference type="Pfam" id="PF14076">
    <property type="entry name" value="DUF4258"/>
    <property type="match status" value="1"/>
</dbReference>
<dbReference type="EMBL" id="CP124543">
    <property type="protein sequence ID" value="WGV23921.1"/>
    <property type="molecule type" value="Genomic_DNA"/>
</dbReference>
<evidence type="ECO:0000313" key="1">
    <source>
        <dbReference type="EMBL" id="WGV23921.1"/>
    </source>
</evidence>
<dbReference type="KEGG" id="hbq:QI031_19190"/>